<comment type="caution">
    <text evidence="3">The sequence shown here is derived from an EMBL/GenBank/DDBJ whole genome shotgun (WGS) entry which is preliminary data.</text>
</comment>
<proteinExistence type="predicted"/>
<dbReference type="OrthoDB" id="5986009at2"/>
<evidence type="ECO:0000313" key="3">
    <source>
        <dbReference type="EMBL" id="TWT19688.1"/>
    </source>
</evidence>
<dbReference type="InterPro" id="IPR007730">
    <property type="entry name" value="SPOR-like_dom"/>
</dbReference>
<feature type="compositionally biased region" description="Pro residues" evidence="1">
    <location>
        <begin position="89"/>
        <end position="98"/>
    </location>
</feature>
<evidence type="ECO:0000256" key="1">
    <source>
        <dbReference type="SAM" id="MobiDB-lite"/>
    </source>
</evidence>
<feature type="region of interest" description="Disordered" evidence="1">
    <location>
        <begin position="46"/>
        <end position="99"/>
    </location>
</feature>
<keyword evidence="4" id="KW-1185">Reference proteome</keyword>
<organism evidence="3 4">
    <name type="scientific">Luteimonas wenzhouensis</name>
    <dbReference type="NCBI Taxonomy" id="2599615"/>
    <lineage>
        <taxon>Bacteria</taxon>
        <taxon>Pseudomonadati</taxon>
        <taxon>Pseudomonadota</taxon>
        <taxon>Gammaproteobacteria</taxon>
        <taxon>Lysobacterales</taxon>
        <taxon>Lysobacteraceae</taxon>
        <taxon>Luteimonas</taxon>
    </lineage>
</organism>
<evidence type="ECO:0000259" key="2">
    <source>
        <dbReference type="PROSITE" id="PS51724"/>
    </source>
</evidence>
<dbReference type="GO" id="GO:0042834">
    <property type="term" value="F:peptidoglycan binding"/>
    <property type="evidence" value="ECO:0007669"/>
    <property type="project" value="InterPro"/>
</dbReference>
<dbReference type="AlphaFoldDB" id="A0A5C5U1T0"/>
<feature type="domain" description="SPOR" evidence="2">
    <location>
        <begin position="135"/>
        <end position="212"/>
    </location>
</feature>
<feature type="compositionally biased region" description="Low complexity" evidence="1">
    <location>
        <begin position="47"/>
        <end position="88"/>
    </location>
</feature>
<sequence>MPIRALIVLLVILNLGVALWWVTRTEPPPPSDPALPAGVELLRLPGEDAPATPAAPPVAAEAATGDAADAAAGDGAGAAGVAASSGPPAAAPPDPPAVAPERCLRLGPFDDAAAAGAAADAVRAAVLRQAVRTLPEATRGWDVRMAALPDRTAAEAMAGRLGAAGFHDHYLLSPDEDGRVDIALGRFSTEEGAQRHRRALQEAGFDAVAQPVGDAGVRHWLHVAVAQAADADALRRMAGAARASRVDCATLGAAGR</sequence>
<dbReference type="EMBL" id="VOHE01000003">
    <property type="protein sequence ID" value="TWT19688.1"/>
    <property type="molecule type" value="Genomic_DNA"/>
</dbReference>
<dbReference type="Proteomes" id="UP000315949">
    <property type="component" value="Unassembled WGS sequence"/>
</dbReference>
<name>A0A5C5U1T0_9GAMM</name>
<dbReference type="SUPFAM" id="SSF110997">
    <property type="entry name" value="Sporulation related repeat"/>
    <property type="match status" value="1"/>
</dbReference>
<gene>
    <name evidence="3" type="ORF">FQY79_07565</name>
</gene>
<dbReference type="PROSITE" id="PS51724">
    <property type="entry name" value="SPOR"/>
    <property type="match status" value="1"/>
</dbReference>
<dbReference type="RefSeq" id="WP_146312311.1">
    <property type="nucleotide sequence ID" value="NZ_VOHE01000003.1"/>
</dbReference>
<dbReference type="Gene3D" id="3.30.70.1070">
    <property type="entry name" value="Sporulation related repeat"/>
    <property type="match status" value="1"/>
</dbReference>
<accession>A0A5C5U1T0</accession>
<evidence type="ECO:0000313" key="4">
    <source>
        <dbReference type="Proteomes" id="UP000315949"/>
    </source>
</evidence>
<protein>
    <submittedName>
        <fullName evidence="3">SPOR domain-containing protein</fullName>
    </submittedName>
</protein>
<dbReference type="Pfam" id="PF05036">
    <property type="entry name" value="SPOR"/>
    <property type="match status" value="1"/>
</dbReference>
<reference evidence="3 4" key="1">
    <citation type="submission" date="2019-07" db="EMBL/GenBank/DDBJ databases">
        <title>Luteimonas sp. YD-1 nov., isolated from acidic soil.</title>
        <authorList>
            <person name="Zhou J."/>
        </authorList>
    </citation>
    <scope>NUCLEOTIDE SEQUENCE [LARGE SCALE GENOMIC DNA]</scope>
    <source>
        <strain evidence="3 4">YD-1</strain>
    </source>
</reference>
<dbReference type="InterPro" id="IPR036680">
    <property type="entry name" value="SPOR-like_sf"/>
</dbReference>